<accession>A0A831QSK4</accession>
<dbReference type="InterPro" id="IPR046601">
    <property type="entry name" value="DUF6660"/>
</dbReference>
<keyword evidence="1" id="KW-0732">Signal</keyword>
<dbReference type="EMBL" id="DRGL01000056">
    <property type="protein sequence ID" value="HEA22343.1"/>
    <property type="molecule type" value="Genomic_DNA"/>
</dbReference>
<dbReference type="AlphaFoldDB" id="A0A831QSK4"/>
<dbReference type="Proteomes" id="UP000886191">
    <property type="component" value="Unassembled WGS sequence"/>
</dbReference>
<sequence>MKIIALILSFYILALNALPCSDTRAGFDDTRIEAAFGTDSGHDHGAFDLCPPFCSCHCCHVHTIDFGATAFTPLPSPISKENFSHFEGVSDGVLLSLLQPPRA</sequence>
<feature type="chain" id="PRO_5032402325" evidence="1">
    <location>
        <begin position="18"/>
        <end position="103"/>
    </location>
</feature>
<name>A0A831QSK4_9FLAO</name>
<organism evidence="2">
    <name type="scientific">Pricia antarctica</name>
    <dbReference type="NCBI Taxonomy" id="641691"/>
    <lineage>
        <taxon>Bacteria</taxon>
        <taxon>Pseudomonadati</taxon>
        <taxon>Bacteroidota</taxon>
        <taxon>Flavobacteriia</taxon>
        <taxon>Flavobacteriales</taxon>
        <taxon>Flavobacteriaceae</taxon>
        <taxon>Pricia</taxon>
    </lineage>
</organism>
<reference evidence="2" key="1">
    <citation type="journal article" date="2020" name="mSystems">
        <title>Genome- and Community-Level Interaction Insights into Carbon Utilization and Element Cycling Functions of Hydrothermarchaeota in Hydrothermal Sediment.</title>
        <authorList>
            <person name="Zhou Z."/>
            <person name="Liu Y."/>
            <person name="Xu W."/>
            <person name="Pan J."/>
            <person name="Luo Z.H."/>
            <person name="Li M."/>
        </authorList>
    </citation>
    <scope>NUCLEOTIDE SEQUENCE [LARGE SCALE GENOMIC DNA]</scope>
    <source>
        <strain evidence="2">HyVt-345</strain>
    </source>
</reference>
<comment type="caution">
    <text evidence="2">The sequence shown here is derived from an EMBL/GenBank/DDBJ whole genome shotgun (WGS) entry which is preliminary data.</text>
</comment>
<dbReference type="Pfam" id="PF20365">
    <property type="entry name" value="DUF6660"/>
    <property type="match status" value="1"/>
</dbReference>
<evidence type="ECO:0000256" key="1">
    <source>
        <dbReference type="SAM" id="SignalP"/>
    </source>
</evidence>
<gene>
    <name evidence="2" type="ORF">ENH87_15680</name>
</gene>
<protein>
    <submittedName>
        <fullName evidence="2">Uncharacterized protein</fullName>
    </submittedName>
</protein>
<proteinExistence type="predicted"/>
<feature type="signal peptide" evidence="1">
    <location>
        <begin position="1"/>
        <end position="17"/>
    </location>
</feature>
<evidence type="ECO:0000313" key="2">
    <source>
        <dbReference type="EMBL" id="HEA22343.1"/>
    </source>
</evidence>